<proteinExistence type="predicted"/>
<name>A0ACB8YW28_CICIN</name>
<reference evidence="1 2" key="2">
    <citation type="journal article" date="2022" name="Mol. Ecol. Resour.">
        <title>The genomes of chicory, endive, great burdock and yacon provide insights into Asteraceae paleo-polyploidization history and plant inulin production.</title>
        <authorList>
            <person name="Fan W."/>
            <person name="Wang S."/>
            <person name="Wang H."/>
            <person name="Wang A."/>
            <person name="Jiang F."/>
            <person name="Liu H."/>
            <person name="Zhao H."/>
            <person name="Xu D."/>
            <person name="Zhang Y."/>
        </authorList>
    </citation>
    <scope>NUCLEOTIDE SEQUENCE [LARGE SCALE GENOMIC DNA]</scope>
    <source>
        <strain evidence="2">cv. Punajuju</strain>
        <tissue evidence="1">Leaves</tissue>
    </source>
</reference>
<sequence>MFNYPFMILCLFYGKIRFTIRLHTLTLNSFNPDISRMQVAATFSFRFLGSQLHSLPSICQAAISSVSIRYLRSTKPPFPRFTAPFQRLLLSLPPSPTGYPATFSPPIHHSYLNRI</sequence>
<organism evidence="1 2">
    <name type="scientific">Cichorium intybus</name>
    <name type="common">Chicory</name>
    <dbReference type="NCBI Taxonomy" id="13427"/>
    <lineage>
        <taxon>Eukaryota</taxon>
        <taxon>Viridiplantae</taxon>
        <taxon>Streptophyta</taxon>
        <taxon>Embryophyta</taxon>
        <taxon>Tracheophyta</taxon>
        <taxon>Spermatophyta</taxon>
        <taxon>Magnoliopsida</taxon>
        <taxon>eudicotyledons</taxon>
        <taxon>Gunneridae</taxon>
        <taxon>Pentapetalae</taxon>
        <taxon>asterids</taxon>
        <taxon>campanulids</taxon>
        <taxon>Asterales</taxon>
        <taxon>Asteraceae</taxon>
        <taxon>Cichorioideae</taxon>
        <taxon>Cichorieae</taxon>
        <taxon>Cichoriinae</taxon>
        <taxon>Cichorium</taxon>
    </lineage>
</organism>
<evidence type="ECO:0000313" key="2">
    <source>
        <dbReference type="Proteomes" id="UP001055811"/>
    </source>
</evidence>
<evidence type="ECO:0000313" key="1">
    <source>
        <dbReference type="EMBL" id="KAI3689646.1"/>
    </source>
</evidence>
<protein>
    <submittedName>
        <fullName evidence="1">Uncharacterized protein</fullName>
    </submittedName>
</protein>
<gene>
    <name evidence="1" type="ORF">L2E82_47610</name>
</gene>
<dbReference type="EMBL" id="CM042017">
    <property type="protein sequence ID" value="KAI3689646.1"/>
    <property type="molecule type" value="Genomic_DNA"/>
</dbReference>
<keyword evidence="2" id="KW-1185">Reference proteome</keyword>
<comment type="caution">
    <text evidence="1">The sequence shown here is derived from an EMBL/GenBank/DDBJ whole genome shotgun (WGS) entry which is preliminary data.</text>
</comment>
<accession>A0ACB8YW28</accession>
<dbReference type="Proteomes" id="UP001055811">
    <property type="component" value="Linkage Group LG09"/>
</dbReference>
<reference evidence="2" key="1">
    <citation type="journal article" date="2022" name="Mol. Ecol. Resour.">
        <title>The genomes of chicory, endive, great burdock and yacon provide insights into Asteraceae palaeo-polyploidization history and plant inulin production.</title>
        <authorList>
            <person name="Fan W."/>
            <person name="Wang S."/>
            <person name="Wang H."/>
            <person name="Wang A."/>
            <person name="Jiang F."/>
            <person name="Liu H."/>
            <person name="Zhao H."/>
            <person name="Xu D."/>
            <person name="Zhang Y."/>
        </authorList>
    </citation>
    <scope>NUCLEOTIDE SEQUENCE [LARGE SCALE GENOMIC DNA]</scope>
    <source>
        <strain evidence="2">cv. Punajuju</strain>
    </source>
</reference>